<sequence length="223" mass="25052">MENAELNLQRTIPTDPSTDINSTFMNSHQSSFFFELDPIYNSQSTDTRERKPKCARCRNHVMAAQVALKRKQAAEDAIALGFESSAAKLPKQKLDSVDNCEECELQNCVQRKRKESCDKSAGRFPPIELQIVIPRYSDQESRVLELLLEGSDGEVLPAIENALCLRQFKLAGTNYISMDTCSSSALQKPSSGNLKLLPPKMYPPRSPCRHCLQKPPSIYLRTV</sequence>
<organism evidence="1 2">
    <name type="scientific">Ditylenchus dipsaci</name>
    <dbReference type="NCBI Taxonomy" id="166011"/>
    <lineage>
        <taxon>Eukaryota</taxon>
        <taxon>Metazoa</taxon>
        <taxon>Ecdysozoa</taxon>
        <taxon>Nematoda</taxon>
        <taxon>Chromadorea</taxon>
        <taxon>Rhabditida</taxon>
        <taxon>Tylenchina</taxon>
        <taxon>Tylenchomorpha</taxon>
        <taxon>Sphaerularioidea</taxon>
        <taxon>Anguinidae</taxon>
        <taxon>Anguininae</taxon>
        <taxon>Ditylenchus</taxon>
    </lineage>
</organism>
<accession>A0A915DLA9</accession>
<keyword evidence="1" id="KW-1185">Reference proteome</keyword>
<dbReference type="AlphaFoldDB" id="A0A915DLA9"/>
<name>A0A915DLA9_9BILA</name>
<protein>
    <submittedName>
        <fullName evidence="2">Uncharacterized protein</fullName>
    </submittedName>
</protein>
<evidence type="ECO:0000313" key="2">
    <source>
        <dbReference type="WBParaSite" id="jg20718"/>
    </source>
</evidence>
<dbReference type="Proteomes" id="UP000887574">
    <property type="component" value="Unplaced"/>
</dbReference>
<proteinExistence type="predicted"/>
<reference evidence="2" key="1">
    <citation type="submission" date="2022-11" db="UniProtKB">
        <authorList>
            <consortium name="WormBaseParasite"/>
        </authorList>
    </citation>
    <scope>IDENTIFICATION</scope>
</reference>
<dbReference type="WBParaSite" id="jg20718">
    <property type="protein sequence ID" value="jg20718"/>
    <property type="gene ID" value="jg20718"/>
</dbReference>
<evidence type="ECO:0000313" key="1">
    <source>
        <dbReference type="Proteomes" id="UP000887574"/>
    </source>
</evidence>